<dbReference type="Pfam" id="PF01520">
    <property type="entry name" value="Amidase_3"/>
    <property type="match status" value="1"/>
</dbReference>
<reference evidence="5 6" key="1">
    <citation type="journal article" date="2003" name="Int. J. Syst. Evol. Microbiol.">
        <title>Bacillus nealsonii sp. nov., isolated from a spacecraft-assembly facility, whose spores are gamma-radiation resistant.</title>
        <authorList>
            <person name="Venkateswaran K."/>
            <person name="Kempf M."/>
            <person name="Chen F."/>
            <person name="Satomi M."/>
            <person name="Nicholson W."/>
            <person name="Kern R."/>
        </authorList>
    </citation>
    <scope>NUCLEOTIDE SEQUENCE [LARGE SCALE GENOMIC DNA]</scope>
    <source>
        <strain evidence="5 6">FO-92</strain>
    </source>
</reference>
<evidence type="ECO:0000256" key="1">
    <source>
        <dbReference type="ARBA" id="ARBA00022801"/>
    </source>
</evidence>
<keyword evidence="1" id="KW-0378">Hydrolase</keyword>
<evidence type="ECO:0000256" key="2">
    <source>
        <dbReference type="ARBA" id="ARBA00023316"/>
    </source>
</evidence>
<accession>A0A2N0Z4K3</accession>
<evidence type="ECO:0000313" key="5">
    <source>
        <dbReference type="EMBL" id="PKG24436.1"/>
    </source>
</evidence>
<feature type="region of interest" description="Disordered" evidence="3">
    <location>
        <begin position="254"/>
        <end position="273"/>
    </location>
</feature>
<gene>
    <name evidence="5" type="ORF">CWS01_06440</name>
</gene>
<feature type="domain" description="SH3b" evidence="4">
    <location>
        <begin position="109"/>
        <end position="171"/>
    </location>
</feature>
<dbReference type="PROSITE" id="PS51781">
    <property type="entry name" value="SH3B"/>
    <property type="match status" value="2"/>
</dbReference>
<dbReference type="PANTHER" id="PTHR30404:SF7">
    <property type="entry name" value="CELL WALL AMIDASE LYTH-RELATED"/>
    <property type="match status" value="1"/>
</dbReference>
<dbReference type="EMBL" id="PISE01000013">
    <property type="protein sequence ID" value="PKG24436.1"/>
    <property type="molecule type" value="Genomic_DNA"/>
</dbReference>
<dbReference type="GO" id="GO:0009253">
    <property type="term" value="P:peptidoglycan catabolic process"/>
    <property type="evidence" value="ECO:0007669"/>
    <property type="project" value="InterPro"/>
</dbReference>
<dbReference type="InterPro" id="IPR017293">
    <property type="entry name" value="N-acetylmuramoyl-L-ala_amidase"/>
</dbReference>
<feature type="domain" description="SH3b" evidence="4">
    <location>
        <begin position="186"/>
        <end position="250"/>
    </location>
</feature>
<name>A0A2N0Z4K3_9BACI</name>
<dbReference type="InterPro" id="IPR050695">
    <property type="entry name" value="N-acetylmuramoyl_amidase_3"/>
</dbReference>
<dbReference type="GO" id="GO:0008745">
    <property type="term" value="F:N-acetylmuramoyl-L-alanine amidase activity"/>
    <property type="evidence" value="ECO:0007669"/>
    <property type="project" value="InterPro"/>
</dbReference>
<dbReference type="PANTHER" id="PTHR30404">
    <property type="entry name" value="N-ACETYLMURAMOYL-L-ALANINE AMIDASE"/>
    <property type="match status" value="1"/>
</dbReference>
<evidence type="ECO:0000313" key="6">
    <source>
        <dbReference type="Proteomes" id="UP000233375"/>
    </source>
</evidence>
<dbReference type="Proteomes" id="UP000233375">
    <property type="component" value="Unassembled WGS sequence"/>
</dbReference>
<protein>
    <submittedName>
        <fullName evidence="5">N-acetylmuramoyl-L-alanine amidase</fullName>
    </submittedName>
</protein>
<dbReference type="RefSeq" id="WP_101176374.1">
    <property type="nucleotide sequence ID" value="NZ_PISE01000013.1"/>
</dbReference>
<comment type="caution">
    <text evidence="5">The sequence shown here is derived from an EMBL/GenBank/DDBJ whole genome shotgun (WGS) entry which is preliminary data.</text>
</comment>
<dbReference type="SUPFAM" id="SSF53187">
    <property type="entry name" value="Zn-dependent exopeptidases"/>
    <property type="match status" value="1"/>
</dbReference>
<dbReference type="InterPro" id="IPR003646">
    <property type="entry name" value="SH3-like_bac-type"/>
</dbReference>
<dbReference type="Gene3D" id="3.40.630.40">
    <property type="entry name" value="Zn-dependent exopeptidases"/>
    <property type="match status" value="1"/>
</dbReference>
<dbReference type="Gene3D" id="2.30.30.40">
    <property type="entry name" value="SH3 Domains"/>
    <property type="match status" value="3"/>
</dbReference>
<dbReference type="SMART" id="SM00287">
    <property type="entry name" value="SH3b"/>
    <property type="match status" value="3"/>
</dbReference>
<evidence type="ECO:0000256" key="3">
    <source>
        <dbReference type="SAM" id="MobiDB-lite"/>
    </source>
</evidence>
<dbReference type="AlphaFoldDB" id="A0A2N0Z4K3"/>
<keyword evidence="6" id="KW-1185">Reference proteome</keyword>
<dbReference type="InterPro" id="IPR002508">
    <property type="entry name" value="MurNAc-LAA_cat"/>
</dbReference>
<dbReference type="SMART" id="SM00646">
    <property type="entry name" value="Ami_3"/>
    <property type="match status" value="1"/>
</dbReference>
<evidence type="ECO:0000259" key="4">
    <source>
        <dbReference type="PROSITE" id="PS51781"/>
    </source>
</evidence>
<dbReference type="GO" id="GO:0071555">
    <property type="term" value="P:cell wall organization"/>
    <property type="evidence" value="ECO:0007669"/>
    <property type="project" value="UniProtKB-KW"/>
</dbReference>
<proteinExistence type="predicted"/>
<dbReference type="PIRSF" id="PIRSF037846">
    <property type="entry name" value="Autolysin_YrvJ_prd"/>
    <property type="match status" value="1"/>
</dbReference>
<dbReference type="Pfam" id="PF08239">
    <property type="entry name" value="SH3_3"/>
    <property type="match status" value="3"/>
</dbReference>
<sequence length="452" mass="50425">MSRIGMILLAFFVSFLFIPLQEIQAESSENAISSVVVNIRESPSLDALITDKMEISKEYPIIRTQGDWVELQLPEGKSGWVASYLVVKEEKRTDETNDDNYTDEHHSSATIASVLEDAINVRLEPTTSSAIIGKLAKDTQIHIVGEQGEWTEIQYSGNKGWIKSSLLQHKEDSNTAKTKDKATTDKDSKRITILYNRTNIRSNATVNSTIVSIANEGDSFPVIKEIGDWYKIRLSNGSEGYVANWIVDTPSITKDAKSDSPTASKKKTKKGNKKDLKGKVIVIDPGHGGKDSGTIGYLGTLEKNLTNRTANLLAAKLRSAGSKVILTRTDDTFLSLEKRVEISSTYDADAFVSIHYDSVKDHNIMGMTSYYYTSRQKELANELHAELIEATNMIDRGVRKNDYFVLRENSQPATLLELGYLSNQQEEKFVSTNKYQETVSAAIYQGLANYFK</sequence>
<dbReference type="OrthoDB" id="9806267at2"/>
<dbReference type="GO" id="GO:0030288">
    <property type="term" value="C:outer membrane-bounded periplasmic space"/>
    <property type="evidence" value="ECO:0007669"/>
    <property type="project" value="TreeGrafter"/>
</dbReference>
<organism evidence="5 6">
    <name type="scientific">Niallia nealsonii</name>
    <dbReference type="NCBI Taxonomy" id="115979"/>
    <lineage>
        <taxon>Bacteria</taxon>
        <taxon>Bacillati</taxon>
        <taxon>Bacillota</taxon>
        <taxon>Bacilli</taxon>
        <taxon>Bacillales</taxon>
        <taxon>Bacillaceae</taxon>
        <taxon>Niallia</taxon>
    </lineage>
</organism>
<keyword evidence="2" id="KW-0961">Cell wall biogenesis/degradation</keyword>
<dbReference type="CDD" id="cd02696">
    <property type="entry name" value="MurNAc-LAA"/>
    <property type="match status" value="1"/>
</dbReference>